<dbReference type="InterPro" id="IPR038228">
    <property type="entry name" value="Syd_sf"/>
</dbReference>
<reference evidence="5 6" key="1">
    <citation type="submission" date="2021-03" db="EMBL/GenBank/DDBJ databases">
        <title>Novel species identification of genus Shewanella.</title>
        <authorList>
            <person name="Liu G."/>
            <person name="Zhang Q."/>
        </authorList>
    </citation>
    <scope>NUCLEOTIDE SEQUENCE [LARGE SCALE GENOMIC DNA]</scope>
    <source>
        <strain evidence="5 6">FJAT-51800</strain>
    </source>
</reference>
<evidence type="ECO:0000256" key="3">
    <source>
        <dbReference type="ARBA" id="ARBA00023136"/>
    </source>
</evidence>
<evidence type="ECO:0000313" key="5">
    <source>
        <dbReference type="EMBL" id="QSX32545.1"/>
    </source>
</evidence>
<comment type="subcellular location">
    <subcellularLocation>
        <location evidence="4">Cell inner membrane</location>
        <topology evidence="4">Peripheral membrane protein</topology>
        <orientation evidence="4">Cytoplasmic side</orientation>
    </subcellularLocation>
    <text evidence="4">Loosely associated with the cytoplasmic side of the inner membrane, probably via SecY.</text>
</comment>
<dbReference type="CDD" id="cd16323">
    <property type="entry name" value="Syd"/>
    <property type="match status" value="1"/>
</dbReference>
<dbReference type="InterPro" id="IPR009948">
    <property type="entry name" value="Syd"/>
</dbReference>
<dbReference type="Gene3D" id="3.40.1580.20">
    <property type="entry name" value="Syd protein"/>
    <property type="match status" value="1"/>
</dbReference>
<accession>A0ABX7QNH9</accession>
<dbReference type="Pfam" id="PF07348">
    <property type="entry name" value="Syd"/>
    <property type="match status" value="1"/>
</dbReference>
<sequence length="213" mass="24738">MSCQTALREWLKEYSQSYQSELNELPRHYSAGEQSRAQLVEDEAEPVQWRFSDRDELGRFANIEQALSLSLHSDIEQFYGSVWAGPLHFDSRWGVGELIQVWNEDDFLRLQQNIIGHLMMKRKLKQRPTWFIGLLAAGEDMICVDNQDGSVWREKPGDEPSEKLADSIADLLQSVTPRVTSAVEYDWPDEQLTDHPGIITSLKRMWRNLFPQK</sequence>
<comment type="similarity">
    <text evidence="4">Belongs to the Syd family.</text>
</comment>
<protein>
    <recommendedName>
        <fullName evidence="4">Protein Syd</fullName>
    </recommendedName>
</protein>
<keyword evidence="2 4" id="KW-0997">Cell inner membrane</keyword>
<keyword evidence="6" id="KW-1185">Reference proteome</keyword>
<gene>
    <name evidence="4 5" type="primary">syd</name>
    <name evidence="5" type="ORF">JYB87_12315</name>
</gene>
<dbReference type="Proteomes" id="UP000662770">
    <property type="component" value="Chromosome"/>
</dbReference>
<evidence type="ECO:0000256" key="4">
    <source>
        <dbReference type="HAMAP-Rule" id="MF_01104"/>
    </source>
</evidence>
<dbReference type="HAMAP" id="MF_01104">
    <property type="entry name" value="Syd"/>
    <property type="match status" value="1"/>
</dbReference>
<name>A0ABX7QNH9_9GAMM</name>
<evidence type="ECO:0000256" key="1">
    <source>
        <dbReference type="ARBA" id="ARBA00022475"/>
    </source>
</evidence>
<evidence type="ECO:0000256" key="2">
    <source>
        <dbReference type="ARBA" id="ARBA00022519"/>
    </source>
</evidence>
<keyword evidence="1 4" id="KW-1003">Cell membrane</keyword>
<organism evidence="5 6">
    <name type="scientific">Shewanella avicenniae</name>
    <dbReference type="NCBI Taxonomy" id="2814294"/>
    <lineage>
        <taxon>Bacteria</taxon>
        <taxon>Pseudomonadati</taxon>
        <taxon>Pseudomonadota</taxon>
        <taxon>Gammaproteobacteria</taxon>
        <taxon>Alteromonadales</taxon>
        <taxon>Shewanellaceae</taxon>
        <taxon>Shewanella</taxon>
    </lineage>
</organism>
<evidence type="ECO:0000313" key="6">
    <source>
        <dbReference type="Proteomes" id="UP000662770"/>
    </source>
</evidence>
<dbReference type="EMBL" id="CP071503">
    <property type="protein sequence ID" value="QSX32545.1"/>
    <property type="molecule type" value="Genomic_DNA"/>
</dbReference>
<proteinExistence type="inferred from homology"/>
<dbReference type="NCBIfam" id="NF003439">
    <property type="entry name" value="PRK04968.1"/>
    <property type="match status" value="1"/>
</dbReference>
<comment type="function">
    <text evidence="4">Interacts with the SecY protein in vivo. May bind preferentially to an uncomplexed state of SecY, thus functioning either as a chelating agent for excess SecY in the cell or as a regulatory factor that negatively controls the translocase function.</text>
</comment>
<keyword evidence="3 4" id="KW-0472">Membrane</keyword>
<dbReference type="RefSeq" id="WP_207353787.1">
    <property type="nucleotide sequence ID" value="NZ_CP071503.1"/>
</dbReference>